<accession>A0ABY8NN24</accession>
<dbReference type="RefSeq" id="WP_026821426.1">
    <property type="nucleotide sequence ID" value="NZ_CP038613.1"/>
</dbReference>
<keyword evidence="2" id="KW-1185">Reference proteome</keyword>
<evidence type="ECO:0000313" key="2">
    <source>
        <dbReference type="Proteomes" id="UP001177592"/>
    </source>
</evidence>
<reference evidence="1" key="1">
    <citation type="submission" date="2023-04" db="EMBL/GenBank/DDBJ databases">
        <title>Genome dynamics across the evolutionary transition to endosymbiosis.</title>
        <authorList>
            <person name="Siozios S."/>
            <person name="Nadal-Jimenez P."/>
            <person name="Azagi T."/>
            <person name="Sprong H."/>
            <person name="Frost C.L."/>
            <person name="Parratt S.R."/>
            <person name="Taylor G."/>
            <person name="Brettell L."/>
            <person name="Lew K.C."/>
            <person name="Croft L."/>
            <person name="King K.C."/>
            <person name="Brockhurst M.A."/>
            <person name="Hypsa V."/>
            <person name="Novakova E."/>
            <person name="Darby A.C."/>
            <person name="Hurst G.D.D."/>
        </authorList>
    </citation>
    <scope>NUCLEOTIDE SEQUENCE</scope>
    <source>
        <strain evidence="1">ANv_CAN</strain>
    </source>
</reference>
<proteinExistence type="predicted"/>
<dbReference type="EMBL" id="CP123523">
    <property type="protein sequence ID" value="WGM05437.1"/>
    <property type="molecule type" value="Genomic_DNA"/>
</dbReference>
<gene>
    <name evidence="1" type="ORF">QE258_18385</name>
</gene>
<dbReference type="GeneID" id="96878747"/>
<protein>
    <submittedName>
        <fullName evidence="1">Uncharacterized protein</fullName>
    </submittedName>
</protein>
<organism evidence="1 2">
    <name type="scientific">Arsenophonus nasoniae</name>
    <name type="common">son-killer infecting Nasonia vitripennis</name>
    <dbReference type="NCBI Taxonomy" id="638"/>
    <lineage>
        <taxon>Bacteria</taxon>
        <taxon>Pseudomonadati</taxon>
        <taxon>Pseudomonadota</taxon>
        <taxon>Gammaproteobacteria</taxon>
        <taxon>Enterobacterales</taxon>
        <taxon>Morganellaceae</taxon>
        <taxon>Arsenophonus</taxon>
    </lineage>
</organism>
<evidence type="ECO:0000313" key="1">
    <source>
        <dbReference type="EMBL" id="WGM05437.1"/>
    </source>
</evidence>
<sequence>MKAMLISKGASIIRDDLIRNGDKYEKRIPNITMNTPPWLTPIRGNGPLPSPPKSMIKININPAPKPQQQIQAENQAQLDVSNGYIHNSPTHKISANGDILSKSDFTATQMASLATGGIRPGAVQLDTNVRPNAYLAEFYKPSHFSSGVTDHAKLIH</sequence>
<dbReference type="Proteomes" id="UP001177592">
    <property type="component" value="Chromosome"/>
</dbReference>
<name>A0ABY8NN24_9GAMM</name>